<name>A0ABQ5CS45_9ASTR</name>
<reference evidence="1" key="2">
    <citation type="submission" date="2022-01" db="EMBL/GenBank/DDBJ databases">
        <authorList>
            <person name="Yamashiro T."/>
            <person name="Shiraishi A."/>
            <person name="Satake H."/>
            <person name="Nakayama K."/>
        </authorList>
    </citation>
    <scope>NUCLEOTIDE SEQUENCE</scope>
</reference>
<reference evidence="1" key="1">
    <citation type="journal article" date="2022" name="Int. J. Mol. Sci.">
        <title>Draft Genome of Tanacetum Coccineum: Genomic Comparison of Closely Related Tanacetum-Family Plants.</title>
        <authorList>
            <person name="Yamashiro T."/>
            <person name="Shiraishi A."/>
            <person name="Nakayama K."/>
            <person name="Satake H."/>
        </authorList>
    </citation>
    <scope>NUCLEOTIDE SEQUENCE</scope>
</reference>
<dbReference type="Proteomes" id="UP001151760">
    <property type="component" value="Unassembled WGS sequence"/>
</dbReference>
<proteinExistence type="predicted"/>
<accession>A0ABQ5CS45</accession>
<gene>
    <name evidence="1" type="ORF">Tco_0910170</name>
</gene>
<evidence type="ECO:0000313" key="2">
    <source>
        <dbReference type="Proteomes" id="UP001151760"/>
    </source>
</evidence>
<keyword evidence="2" id="KW-1185">Reference proteome</keyword>
<organism evidence="1 2">
    <name type="scientific">Tanacetum coccineum</name>
    <dbReference type="NCBI Taxonomy" id="301880"/>
    <lineage>
        <taxon>Eukaryota</taxon>
        <taxon>Viridiplantae</taxon>
        <taxon>Streptophyta</taxon>
        <taxon>Embryophyta</taxon>
        <taxon>Tracheophyta</taxon>
        <taxon>Spermatophyta</taxon>
        <taxon>Magnoliopsida</taxon>
        <taxon>eudicotyledons</taxon>
        <taxon>Gunneridae</taxon>
        <taxon>Pentapetalae</taxon>
        <taxon>asterids</taxon>
        <taxon>campanulids</taxon>
        <taxon>Asterales</taxon>
        <taxon>Asteraceae</taxon>
        <taxon>Asteroideae</taxon>
        <taxon>Anthemideae</taxon>
        <taxon>Anthemidinae</taxon>
        <taxon>Tanacetum</taxon>
    </lineage>
</organism>
<evidence type="ECO:0000313" key="1">
    <source>
        <dbReference type="EMBL" id="GJT29895.1"/>
    </source>
</evidence>
<dbReference type="EMBL" id="BQNB010014579">
    <property type="protein sequence ID" value="GJT29895.1"/>
    <property type="molecule type" value="Genomic_DNA"/>
</dbReference>
<protein>
    <submittedName>
        <fullName evidence="1">Uncharacterized protein</fullName>
    </submittedName>
</protein>
<sequence length="107" mass="11898">MMKNYKSSRSGKALEAVLKVLIAGIRDVVLETISVDCLDPEDLEALNWYMFRTEGRFKASGSFGTSGSSIDRLLIFVTDLLSSDSELEFSHGAVICDCQIRVSVQWE</sequence>
<comment type="caution">
    <text evidence="1">The sequence shown here is derived from an EMBL/GenBank/DDBJ whole genome shotgun (WGS) entry which is preliminary data.</text>
</comment>